<sequence length="212" mass="24471">MEKINGYTAEEAESLVNYIAEGKKSGKTLSDLFETYGKAHGRAGGSVRNYYYQLLKSDDARAKALVRGRKLRAGKIREFTKEETDDMLEKIFTERGKGFSVRRSIANICGKDEKLMLRYQNKYRNMLKKQPDEIRAVAAKMGMEDFVSARRREADSFLQKRLEREINELYDRLALNLREENDRLKKTVQKLTEENELLRRMGGGKHGEADCG</sequence>
<feature type="coiled-coil region" evidence="1">
    <location>
        <begin position="159"/>
        <end position="201"/>
    </location>
</feature>
<dbReference type="EMBL" id="DXCO01000034">
    <property type="protein sequence ID" value="HIY78332.1"/>
    <property type="molecule type" value="Genomic_DNA"/>
</dbReference>
<proteinExistence type="predicted"/>
<dbReference type="Proteomes" id="UP000824135">
    <property type="component" value="Unassembled WGS sequence"/>
</dbReference>
<evidence type="ECO:0000313" key="2">
    <source>
        <dbReference type="EMBL" id="HIY78332.1"/>
    </source>
</evidence>
<keyword evidence="1" id="KW-0175">Coiled coil</keyword>
<evidence type="ECO:0000313" key="3">
    <source>
        <dbReference type="Proteomes" id="UP000824135"/>
    </source>
</evidence>
<dbReference type="AlphaFoldDB" id="A0A9D2CGP4"/>
<reference evidence="2" key="1">
    <citation type="journal article" date="2021" name="PeerJ">
        <title>Extensive microbial diversity within the chicken gut microbiome revealed by metagenomics and culture.</title>
        <authorList>
            <person name="Gilroy R."/>
            <person name="Ravi A."/>
            <person name="Getino M."/>
            <person name="Pursley I."/>
            <person name="Horton D.L."/>
            <person name="Alikhan N.F."/>
            <person name="Baker D."/>
            <person name="Gharbi K."/>
            <person name="Hall N."/>
            <person name="Watson M."/>
            <person name="Adriaenssens E.M."/>
            <person name="Foster-Nyarko E."/>
            <person name="Jarju S."/>
            <person name="Secka A."/>
            <person name="Antonio M."/>
            <person name="Oren A."/>
            <person name="Chaudhuri R.R."/>
            <person name="La Ragione R."/>
            <person name="Hildebrand F."/>
            <person name="Pallen M.J."/>
        </authorList>
    </citation>
    <scope>NUCLEOTIDE SEQUENCE</scope>
    <source>
        <strain evidence="2">CHK199-9574</strain>
    </source>
</reference>
<gene>
    <name evidence="2" type="ORF">H9728_04745</name>
</gene>
<protein>
    <submittedName>
        <fullName evidence="2">Uncharacterized protein</fullName>
    </submittedName>
</protein>
<name>A0A9D2CGP4_9FIRM</name>
<organism evidence="2 3">
    <name type="scientific">Candidatus Borkfalkia excrementavium</name>
    <dbReference type="NCBI Taxonomy" id="2838505"/>
    <lineage>
        <taxon>Bacteria</taxon>
        <taxon>Bacillati</taxon>
        <taxon>Bacillota</taxon>
        <taxon>Clostridia</taxon>
        <taxon>Christensenellales</taxon>
        <taxon>Christensenellaceae</taxon>
        <taxon>Candidatus Borkfalkia</taxon>
    </lineage>
</organism>
<comment type="caution">
    <text evidence="2">The sequence shown here is derived from an EMBL/GenBank/DDBJ whole genome shotgun (WGS) entry which is preliminary data.</text>
</comment>
<reference evidence="2" key="2">
    <citation type="submission" date="2021-04" db="EMBL/GenBank/DDBJ databases">
        <authorList>
            <person name="Gilroy R."/>
        </authorList>
    </citation>
    <scope>NUCLEOTIDE SEQUENCE</scope>
    <source>
        <strain evidence="2">CHK199-9574</strain>
    </source>
</reference>
<accession>A0A9D2CGP4</accession>
<evidence type="ECO:0000256" key="1">
    <source>
        <dbReference type="SAM" id="Coils"/>
    </source>
</evidence>